<dbReference type="Proteomes" id="UP000821853">
    <property type="component" value="Unassembled WGS sequence"/>
</dbReference>
<sequence>MLTLILLAVELEVGGDWASYLASGQDISNVALAYRVGVETAWRRIHVTCRANWAFLKGHFMKGTFSIVLMAVVDSSSKFVLIDVGRRAARVTAEFSRTQSLGRSLSKGSLTSPHLGSSQAPQRLRRTLSSGMKRSSCGATLRALSQLNSMKTNEESSITD</sequence>
<organism evidence="3 4">
    <name type="scientific">Haemaphysalis longicornis</name>
    <name type="common">Bush tick</name>
    <dbReference type="NCBI Taxonomy" id="44386"/>
    <lineage>
        <taxon>Eukaryota</taxon>
        <taxon>Metazoa</taxon>
        <taxon>Ecdysozoa</taxon>
        <taxon>Arthropoda</taxon>
        <taxon>Chelicerata</taxon>
        <taxon>Arachnida</taxon>
        <taxon>Acari</taxon>
        <taxon>Parasitiformes</taxon>
        <taxon>Ixodida</taxon>
        <taxon>Ixodoidea</taxon>
        <taxon>Ixodidae</taxon>
        <taxon>Haemaphysalinae</taxon>
        <taxon>Haemaphysalis</taxon>
    </lineage>
</organism>
<feature type="compositionally biased region" description="Polar residues" evidence="1">
    <location>
        <begin position="103"/>
        <end position="133"/>
    </location>
</feature>
<dbReference type="OrthoDB" id="6504947at2759"/>
<name>A0A9J6GXK0_HAELO</name>
<feature type="region of interest" description="Disordered" evidence="1">
    <location>
        <begin position="103"/>
        <end position="135"/>
    </location>
</feature>
<dbReference type="AlphaFoldDB" id="A0A9J6GXK0"/>
<comment type="caution">
    <text evidence="3">The sequence shown here is derived from an EMBL/GenBank/DDBJ whole genome shotgun (WGS) entry which is preliminary data.</text>
</comment>
<dbReference type="VEuPathDB" id="VectorBase:HLOH_045337"/>
<accession>A0A9J6GXK0</accession>
<proteinExistence type="predicted"/>
<reference evidence="3 4" key="1">
    <citation type="journal article" date="2020" name="Cell">
        <title>Large-Scale Comparative Analyses of Tick Genomes Elucidate Their Genetic Diversity and Vector Capacities.</title>
        <authorList>
            <consortium name="Tick Genome and Microbiome Consortium (TIGMIC)"/>
            <person name="Jia N."/>
            <person name="Wang J."/>
            <person name="Shi W."/>
            <person name="Du L."/>
            <person name="Sun Y."/>
            <person name="Zhan W."/>
            <person name="Jiang J.F."/>
            <person name="Wang Q."/>
            <person name="Zhang B."/>
            <person name="Ji P."/>
            <person name="Bell-Sakyi L."/>
            <person name="Cui X.M."/>
            <person name="Yuan T.T."/>
            <person name="Jiang B.G."/>
            <person name="Yang W.F."/>
            <person name="Lam T.T."/>
            <person name="Chang Q.C."/>
            <person name="Ding S.J."/>
            <person name="Wang X.J."/>
            <person name="Zhu J.G."/>
            <person name="Ruan X.D."/>
            <person name="Zhao L."/>
            <person name="Wei J.T."/>
            <person name="Ye R.Z."/>
            <person name="Que T.C."/>
            <person name="Du C.H."/>
            <person name="Zhou Y.H."/>
            <person name="Cheng J.X."/>
            <person name="Dai P.F."/>
            <person name="Guo W.B."/>
            <person name="Han X.H."/>
            <person name="Huang E.J."/>
            <person name="Li L.F."/>
            <person name="Wei W."/>
            <person name="Gao Y.C."/>
            <person name="Liu J.Z."/>
            <person name="Shao H.Z."/>
            <person name="Wang X."/>
            <person name="Wang C.C."/>
            <person name="Yang T.C."/>
            <person name="Huo Q.B."/>
            <person name="Li W."/>
            <person name="Chen H.Y."/>
            <person name="Chen S.E."/>
            <person name="Zhou L.G."/>
            <person name="Ni X.B."/>
            <person name="Tian J.H."/>
            <person name="Sheng Y."/>
            <person name="Liu T."/>
            <person name="Pan Y.S."/>
            <person name="Xia L.Y."/>
            <person name="Li J."/>
            <person name="Zhao F."/>
            <person name="Cao W.C."/>
        </authorList>
    </citation>
    <scope>NUCLEOTIDE SEQUENCE [LARGE SCALE GENOMIC DNA]</scope>
    <source>
        <strain evidence="3">HaeL-2018</strain>
    </source>
</reference>
<evidence type="ECO:0000256" key="2">
    <source>
        <dbReference type="SAM" id="SignalP"/>
    </source>
</evidence>
<evidence type="ECO:0000256" key="1">
    <source>
        <dbReference type="SAM" id="MobiDB-lite"/>
    </source>
</evidence>
<evidence type="ECO:0008006" key="5">
    <source>
        <dbReference type="Google" id="ProtNLM"/>
    </source>
</evidence>
<keyword evidence="4" id="KW-1185">Reference proteome</keyword>
<evidence type="ECO:0000313" key="3">
    <source>
        <dbReference type="EMBL" id="KAH9379103.1"/>
    </source>
</evidence>
<evidence type="ECO:0000313" key="4">
    <source>
        <dbReference type="Proteomes" id="UP000821853"/>
    </source>
</evidence>
<keyword evidence="2" id="KW-0732">Signal</keyword>
<dbReference type="EMBL" id="JABSTR010000009">
    <property type="protein sequence ID" value="KAH9379103.1"/>
    <property type="molecule type" value="Genomic_DNA"/>
</dbReference>
<gene>
    <name evidence="3" type="ORF">HPB48_018115</name>
</gene>
<feature type="chain" id="PRO_5039934372" description="Secreted protein" evidence="2">
    <location>
        <begin position="19"/>
        <end position="160"/>
    </location>
</feature>
<protein>
    <recommendedName>
        <fullName evidence="5">Secreted protein</fullName>
    </recommendedName>
</protein>
<feature type="signal peptide" evidence="2">
    <location>
        <begin position="1"/>
        <end position="18"/>
    </location>
</feature>